<evidence type="ECO:0000313" key="1">
    <source>
        <dbReference type="EMBL" id="TGY76832.1"/>
    </source>
</evidence>
<name>A0AC61RI15_9BACT</name>
<reference evidence="1" key="1">
    <citation type="submission" date="2019-04" db="EMBL/GenBank/DDBJ databases">
        <title>Microbes associate with the intestines of laboratory mice.</title>
        <authorList>
            <person name="Navarre W."/>
            <person name="Wong E."/>
            <person name="Huang K."/>
            <person name="Tropini C."/>
            <person name="Ng K."/>
            <person name="Yu B."/>
        </authorList>
    </citation>
    <scope>NUCLEOTIDE SEQUENCE</scope>
    <source>
        <strain evidence="1">NM04_E33</strain>
    </source>
</reference>
<dbReference type="Proteomes" id="UP000306319">
    <property type="component" value="Unassembled WGS sequence"/>
</dbReference>
<comment type="caution">
    <text evidence="1">The sequence shown here is derived from an EMBL/GenBank/DDBJ whole genome shotgun (WGS) entry which is preliminary data.</text>
</comment>
<sequence length="297" mass="32714">MKVRKRYTFTLEDESRLEKLLQISASRGKYIICGVAVLIIFMTLGALTVGLSPARRLLPGYLKDSERAATQEHHMRLDSLQQAYEANNAYLSNIIAVMNPTTRPTRTLPDSAVSQIDTPFSPDSLFPTSVEERNFLSMMREQEKYNISVIAPLAAESMLFAPVNDESIISEKSKKSKKAEVILAKGSQVAAIADGRVIAVSQSVREGGGAAVIIQHAKGFLSRCSRLGTILVEPGDFVSGGQIIAITTSGNSRNNQRINIEMWHNGNELVPYDYLGDKNTKSPRYPIIDEEVGRGRL</sequence>
<accession>A0AC61RI15</accession>
<keyword evidence="2" id="KW-1185">Reference proteome</keyword>
<organism evidence="1 2">
    <name type="scientific">Lepagella muris</name>
    <dbReference type="NCBI Taxonomy" id="3032870"/>
    <lineage>
        <taxon>Bacteria</taxon>
        <taxon>Pseudomonadati</taxon>
        <taxon>Bacteroidota</taxon>
        <taxon>Bacteroidia</taxon>
        <taxon>Bacteroidales</taxon>
        <taxon>Muribaculaceae</taxon>
        <taxon>Lepagella</taxon>
    </lineage>
</organism>
<protein>
    <submittedName>
        <fullName evidence="1">M23 family metallopeptidase</fullName>
    </submittedName>
</protein>
<dbReference type="EMBL" id="SRYB01000035">
    <property type="protein sequence ID" value="TGY76832.1"/>
    <property type="molecule type" value="Genomic_DNA"/>
</dbReference>
<evidence type="ECO:0000313" key="2">
    <source>
        <dbReference type="Proteomes" id="UP000306319"/>
    </source>
</evidence>
<gene>
    <name evidence="1" type="ORF">E5331_17145</name>
</gene>
<proteinExistence type="predicted"/>